<protein>
    <submittedName>
        <fullName evidence="2">Uncharacterized protein</fullName>
    </submittedName>
</protein>
<accession>A0A919UVF8</accession>
<evidence type="ECO:0000313" key="3">
    <source>
        <dbReference type="Proteomes" id="UP000640052"/>
    </source>
</evidence>
<sequence length="185" mass="20158">MSGSEEYLRDLVESQDIGDWSDVVREIAEELGGGATRFLAGLTGRGGAGRNALRSPERWVNRATDKINPRTGELAQASTPKPADQKSIIEGWKLRKAADHLRRARKIKAGDIRARYAGQRDAWTRRIGDLGVDKPGVADGLTEAAELLEQGDYAGAAEALDTAVIEGYEAENIEVDDYEDGFEVE</sequence>
<evidence type="ECO:0000256" key="1">
    <source>
        <dbReference type="SAM" id="MobiDB-lite"/>
    </source>
</evidence>
<dbReference type="RefSeq" id="WP_204045985.1">
    <property type="nucleotide sequence ID" value="NZ_BOOA01000122.1"/>
</dbReference>
<organism evidence="2 3">
    <name type="scientific">Acrocarpospora phusangensis</name>
    <dbReference type="NCBI Taxonomy" id="1070424"/>
    <lineage>
        <taxon>Bacteria</taxon>
        <taxon>Bacillati</taxon>
        <taxon>Actinomycetota</taxon>
        <taxon>Actinomycetes</taxon>
        <taxon>Streptosporangiales</taxon>
        <taxon>Streptosporangiaceae</taxon>
        <taxon>Acrocarpospora</taxon>
    </lineage>
</organism>
<dbReference type="AlphaFoldDB" id="A0A919UVF8"/>
<dbReference type="Proteomes" id="UP000640052">
    <property type="component" value="Unassembled WGS sequence"/>
</dbReference>
<gene>
    <name evidence="2" type="ORF">Aph01nite_76850</name>
</gene>
<name>A0A919UVF8_9ACTN</name>
<proteinExistence type="predicted"/>
<reference evidence="2" key="1">
    <citation type="submission" date="2021-01" db="EMBL/GenBank/DDBJ databases">
        <title>Whole genome shotgun sequence of Acrocarpospora phusangensis NBRC 108782.</title>
        <authorList>
            <person name="Komaki H."/>
            <person name="Tamura T."/>
        </authorList>
    </citation>
    <scope>NUCLEOTIDE SEQUENCE</scope>
    <source>
        <strain evidence="2">NBRC 108782</strain>
    </source>
</reference>
<evidence type="ECO:0000313" key="2">
    <source>
        <dbReference type="EMBL" id="GIH29375.1"/>
    </source>
</evidence>
<feature type="region of interest" description="Disordered" evidence="1">
    <location>
        <begin position="63"/>
        <end position="85"/>
    </location>
</feature>
<comment type="caution">
    <text evidence="2">The sequence shown here is derived from an EMBL/GenBank/DDBJ whole genome shotgun (WGS) entry which is preliminary data.</text>
</comment>
<dbReference type="EMBL" id="BOOA01000122">
    <property type="protein sequence ID" value="GIH29375.1"/>
    <property type="molecule type" value="Genomic_DNA"/>
</dbReference>
<keyword evidence="3" id="KW-1185">Reference proteome</keyword>